<sequence>MVAIDGQRFAIEDRHYTAAKLLAFAGLPATGYDLTRVRKHGEAETSRDEEVNVDGDVFVSVNRQDMVA</sequence>
<protein>
    <recommendedName>
        <fullName evidence="3">Multi-ubiquitin domain-containing protein</fullName>
    </recommendedName>
</protein>
<dbReference type="Proteomes" id="UP000644610">
    <property type="component" value="Unassembled WGS sequence"/>
</dbReference>
<comment type="caution">
    <text evidence="1">The sequence shown here is derived from an EMBL/GenBank/DDBJ whole genome shotgun (WGS) entry which is preliminary data.</text>
</comment>
<evidence type="ECO:0000313" key="1">
    <source>
        <dbReference type="EMBL" id="GII45108.1"/>
    </source>
</evidence>
<dbReference type="AlphaFoldDB" id="A0A8J3XQJ9"/>
<dbReference type="EMBL" id="BOOQ01000008">
    <property type="protein sequence ID" value="GII45108.1"/>
    <property type="molecule type" value="Genomic_DNA"/>
</dbReference>
<gene>
    <name evidence="1" type="ORF">Psi02_15320</name>
</gene>
<evidence type="ECO:0000313" key="2">
    <source>
        <dbReference type="Proteomes" id="UP000644610"/>
    </source>
</evidence>
<accession>A0A8J3XQJ9</accession>
<keyword evidence="2" id="KW-1185">Reference proteome</keyword>
<proteinExistence type="predicted"/>
<dbReference type="RefSeq" id="WP_203972742.1">
    <property type="nucleotide sequence ID" value="NZ_BAAAKY010000022.1"/>
</dbReference>
<reference evidence="1" key="1">
    <citation type="submission" date="2021-01" db="EMBL/GenBank/DDBJ databases">
        <title>Whole genome shotgun sequence of Planotetraspora silvatica NBRC 100141.</title>
        <authorList>
            <person name="Komaki H."/>
            <person name="Tamura T."/>
        </authorList>
    </citation>
    <scope>NUCLEOTIDE SEQUENCE</scope>
    <source>
        <strain evidence="1">NBRC 100141</strain>
    </source>
</reference>
<organism evidence="1 2">
    <name type="scientific">Planotetraspora silvatica</name>
    <dbReference type="NCBI Taxonomy" id="234614"/>
    <lineage>
        <taxon>Bacteria</taxon>
        <taxon>Bacillati</taxon>
        <taxon>Actinomycetota</taxon>
        <taxon>Actinomycetes</taxon>
        <taxon>Streptosporangiales</taxon>
        <taxon>Streptosporangiaceae</taxon>
        <taxon>Planotetraspora</taxon>
    </lineage>
</organism>
<evidence type="ECO:0008006" key="3">
    <source>
        <dbReference type="Google" id="ProtNLM"/>
    </source>
</evidence>
<name>A0A8J3XQJ9_9ACTN</name>